<sequence length="43" mass="5027">MTLVYGVWSESCRFWKSIQKLLYSREVALLGPPNSLRLRIDSL</sequence>
<dbReference type="AlphaFoldDB" id="U4L5A1"/>
<name>U4L5A1_PYROM</name>
<proteinExistence type="predicted"/>
<dbReference type="Proteomes" id="UP000018144">
    <property type="component" value="Unassembled WGS sequence"/>
</dbReference>
<organism evidence="1 2">
    <name type="scientific">Pyronema omphalodes (strain CBS 100304)</name>
    <name type="common">Pyronema confluens</name>
    <dbReference type="NCBI Taxonomy" id="1076935"/>
    <lineage>
        <taxon>Eukaryota</taxon>
        <taxon>Fungi</taxon>
        <taxon>Dikarya</taxon>
        <taxon>Ascomycota</taxon>
        <taxon>Pezizomycotina</taxon>
        <taxon>Pezizomycetes</taxon>
        <taxon>Pezizales</taxon>
        <taxon>Pyronemataceae</taxon>
        <taxon>Pyronema</taxon>
    </lineage>
</organism>
<dbReference type="EMBL" id="HF935685">
    <property type="protein sequence ID" value="CCX12227.1"/>
    <property type="molecule type" value="Genomic_DNA"/>
</dbReference>
<evidence type="ECO:0000313" key="2">
    <source>
        <dbReference type="Proteomes" id="UP000018144"/>
    </source>
</evidence>
<protein>
    <submittedName>
        <fullName evidence="1">Uncharacterized protein</fullName>
    </submittedName>
</protein>
<keyword evidence="2" id="KW-1185">Reference proteome</keyword>
<reference evidence="1 2" key="1">
    <citation type="journal article" date="2013" name="PLoS Genet.">
        <title>The genome and development-dependent transcriptomes of Pyronema confluens: a window into fungal evolution.</title>
        <authorList>
            <person name="Traeger S."/>
            <person name="Altegoer F."/>
            <person name="Freitag M."/>
            <person name="Gabaldon T."/>
            <person name="Kempken F."/>
            <person name="Kumar A."/>
            <person name="Marcet-Houben M."/>
            <person name="Poggeler S."/>
            <person name="Stajich J.E."/>
            <person name="Nowrousian M."/>
        </authorList>
    </citation>
    <scope>NUCLEOTIDE SEQUENCE [LARGE SCALE GENOMIC DNA]</scope>
    <source>
        <strain evidence="2">CBS 100304</strain>
        <tissue evidence="1">Vegetative mycelium</tissue>
    </source>
</reference>
<evidence type="ECO:0000313" key="1">
    <source>
        <dbReference type="EMBL" id="CCX12227.1"/>
    </source>
</evidence>
<gene>
    <name evidence="1" type="ORF">PCON_11821</name>
</gene>
<accession>U4L5A1</accession>